<accession>A0AAU8LQG1</accession>
<protein>
    <submittedName>
        <fullName evidence="2">GNAT family N-acetyltransferase</fullName>
        <ecNumber evidence="2">2.3.1.-</ecNumber>
    </submittedName>
</protein>
<organism evidence="2">
    <name type="scientific">Candidatus Electrothrix aestuarii</name>
    <dbReference type="NCBI Taxonomy" id="3062594"/>
    <lineage>
        <taxon>Bacteria</taxon>
        <taxon>Pseudomonadati</taxon>
        <taxon>Thermodesulfobacteriota</taxon>
        <taxon>Desulfobulbia</taxon>
        <taxon>Desulfobulbales</taxon>
        <taxon>Desulfobulbaceae</taxon>
        <taxon>Candidatus Electrothrix</taxon>
    </lineage>
</organism>
<proteinExistence type="predicted"/>
<evidence type="ECO:0000259" key="1">
    <source>
        <dbReference type="PROSITE" id="PS51186"/>
    </source>
</evidence>
<keyword evidence="2" id="KW-0808">Transferase</keyword>
<dbReference type="Gene3D" id="3.40.630.30">
    <property type="match status" value="1"/>
</dbReference>
<dbReference type="InterPro" id="IPR052729">
    <property type="entry name" value="Acyl/Acetyltrans_Enzymes"/>
</dbReference>
<dbReference type="PANTHER" id="PTHR47237">
    <property type="entry name" value="SLL0310 PROTEIN"/>
    <property type="match status" value="1"/>
</dbReference>
<reference evidence="2" key="2">
    <citation type="submission" date="2024-06" db="EMBL/GenBank/DDBJ databases">
        <authorList>
            <person name="Plum-Jensen L.E."/>
            <person name="Schramm A."/>
            <person name="Marshall I.P.G."/>
        </authorList>
    </citation>
    <scope>NUCLEOTIDE SEQUENCE</scope>
    <source>
        <strain evidence="2">Rat1</strain>
    </source>
</reference>
<dbReference type="EMBL" id="CP159373">
    <property type="protein sequence ID" value="XCN71406.1"/>
    <property type="molecule type" value="Genomic_DNA"/>
</dbReference>
<dbReference type="PANTHER" id="PTHR47237:SF1">
    <property type="entry name" value="SLL0310 PROTEIN"/>
    <property type="match status" value="1"/>
</dbReference>
<dbReference type="CDD" id="cd04301">
    <property type="entry name" value="NAT_SF"/>
    <property type="match status" value="1"/>
</dbReference>
<dbReference type="AlphaFoldDB" id="A0AAU8LQG1"/>
<feature type="domain" description="N-acetyltransferase" evidence="1">
    <location>
        <begin position="6"/>
        <end position="157"/>
    </location>
</feature>
<reference evidence="2" key="1">
    <citation type="journal article" date="2024" name="Syst. Appl. Microbiol.">
        <title>First single-strain enrichments of Electrothrix cable bacteria, description of E. aestuarii sp. nov. and E. rattekaaiensis sp. nov., and proposal of a cable bacteria taxonomy following the rules of the SeqCode.</title>
        <authorList>
            <person name="Plum-Jensen L.E."/>
            <person name="Schramm A."/>
            <person name="Marshall I.P.G."/>
        </authorList>
    </citation>
    <scope>NUCLEOTIDE SEQUENCE</scope>
    <source>
        <strain evidence="2">Rat1</strain>
    </source>
</reference>
<dbReference type="KEGG" id="eaj:Q3M24_13910"/>
<keyword evidence="2" id="KW-0012">Acyltransferase</keyword>
<dbReference type="Gene3D" id="3.40.630.90">
    <property type="match status" value="1"/>
</dbReference>
<dbReference type="InterPro" id="IPR016181">
    <property type="entry name" value="Acyl_CoA_acyltransferase"/>
</dbReference>
<dbReference type="PROSITE" id="PS51186">
    <property type="entry name" value="GNAT"/>
    <property type="match status" value="1"/>
</dbReference>
<name>A0AAU8LQG1_9BACT</name>
<dbReference type="Pfam" id="PF18014">
    <property type="entry name" value="Acetyltransf_18"/>
    <property type="match status" value="1"/>
</dbReference>
<dbReference type="InterPro" id="IPR041496">
    <property type="entry name" value="YitH/HolE_GNAT"/>
</dbReference>
<dbReference type="EC" id="2.3.1.-" evidence="2"/>
<dbReference type="InterPro" id="IPR000182">
    <property type="entry name" value="GNAT_dom"/>
</dbReference>
<evidence type="ECO:0000313" key="2">
    <source>
        <dbReference type="EMBL" id="XCN71406.1"/>
    </source>
</evidence>
<dbReference type="SUPFAM" id="SSF55729">
    <property type="entry name" value="Acyl-CoA N-acyltransferases (Nat)"/>
    <property type="match status" value="1"/>
</dbReference>
<dbReference type="GO" id="GO:0016747">
    <property type="term" value="F:acyltransferase activity, transferring groups other than amino-acyl groups"/>
    <property type="evidence" value="ECO:0007669"/>
    <property type="project" value="InterPro"/>
</dbReference>
<gene>
    <name evidence="2" type="ORF">Q3M24_13910</name>
</gene>
<sequence length="283" mass="31369">MDYKQYTIRTMTRDEVDLAVEWAAQEGWNPGLHDAGCYFAADPNGFLLGLLDGEPIATISAVSYSASFGFLGFYIVKPEHRGKGYGLRLWNVALEYLERRNIGLDGVIAQQENYKKSGFKLAYRNIRYQGIGGGSDPQDANIVPLSTLPFDMVKQYDRPFFPNDRPQFTQAWINQPGCHALGIMHGGNLAGYGVIRPCRTGYKIGPLFANSPELAESLFLALKSKAAATETIFLDTPEVNPAAVVLAERHDMKVSFETARMYTGEFPGLPFDRLFGVTSFEIG</sequence>
<dbReference type="Pfam" id="PF00583">
    <property type="entry name" value="Acetyltransf_1"/>
    <property type="match status" value="1"/>
</dbReference>